<dbReference type="PANTHER" id="PTHR35467">
    <property type="match status" value="1"/>
</dbReference>
<keyword evidence="3" id="KW-1185">Reference proteome</keyword>
<evidence type="ECO:0008006" key="4">
    <source>
        <dbReference type="Google" id="ProtNLM"/>
    </source>
</evidence>
<dbReference type="InterPro" id="IPR023375">
    <property type="entry name" value="ADC_dom_sf"/>
</dbReference>
<feature type="region of interest" description="Disordered" evidence="1">
    <location>
        <begin position="1"/>
        <end position="25"/>
    </location>
</feature>
<dbReference type="Proteomes" id="UP001177003">
    <property type="component" value="Chromosome 4"/>
</dbReference>
<organism evidence="2 3">
    <name type="scientific">Lactuca saligna</name>
    <name type="common">Willowleaf lettuce</name>
    <dbReference type="NCBI Taxonomy" id="75948"/>
    <lineage>
        <taxon>Eukaryota</taxon>
        <taxon>Viridiplantae</taxon>
        <taxon>Streptophyta</taxon>
        <taxon>Embryophyta</taxon>
        <taxon>Tracheophyta</taxon>
        <taxon>Spermatophyta</taxon>
        <taxon>Magnoliopsida</taxon>
        <taxon>eudicotyledons</taxon>
        <taxon>Gunneridae</taxon>
        <taxon>Pentapetalae</taxon>
        <taxon>asterids</taxon>
        <taxon>campanulids</taxon>
        <taxon>Asterales</taxon>
        <taxon>Asteraceae</taxon>
        <taxon>Cichorioideae</taxon>
        <taxon>Cichorieae</taxon>
        <taxon>Lactucinae</taxon>
        <taxon>Lactuca</taxon>
    </lineage>
</organism>
<evidence type="ECO:0000313" key="3">
    <source>
        <dbReference type="Proteomes" id="UP001177003"/>
    </source>
</evidence>
<dbReference type="Gene3D" id="2.40.400.10">
    <property type="entry name" value="Acetoacetate decarboxylase-like"/>
    <property type="match status" value="1"/>
</dbReference>
<reference evidence="2" key="1">
    <citation type="submission" date="2023-04" db="EMBL/GenBank/DDBJ databases">
        <authorList>
            <person name="Vijverberg K."/>
            <person name="Xiong W."/>
            <person name="Schranz E."/>
        </authorList>
    </citation>
    <scope>NUCLEOTIDE SEQUENCE</scope>
</reference>
<dbReference type="InterPro" id="IPR039343">
    <property type="entry name" value="NDX1-like"/>
</dbReference>
<evidence type="ECO:0000313" key="2">
    <source>
        <dbReference type="EMBL" id="CAI9282543.1"/>
    </source>
</evidence>
<evidence type="ECO:0000256" key="1">
    <source>
        <dbReference type="SAM" id="MobiDB-lite"/>
    </source>
</evidence>
<dbReference type="SUPFAM" id="SSF160104">
    <property type="entry name" value="Acetoacetate decarboxylase-like"/>
    <property type="match status" value="1"/>
</dbReference>
<name>A0AA35YYT3_LACSI</name>
<accession>A0AA35YYT3</accession>
<sequence>MIEKRKKPTASQLLSASPESTPPAFRRRIPSSVGSAASHLASPVTNRIARYLVTCMEVKETKSSSGYGKPPWIFKGSALYQFHLVKAEIAKAVIPKEFKLVEAFGYTLGGFFLANYNESPVGSFDELVVISGIVWNPPISHAWASRVYVNSDEACRHGRKEFGLPSQVATFSKSIKAMSSRSKRRSNGLMSSSHVDLGNESNKDIQVVEINCPVTTRLFDIGLTSPVLKTNPFKWMGMGPTIKISLPSFSGHTEHKPELLKYYCEIECRLKPTSPARVLGLLDGEMKESLEKRDVSISVMFSKPILALEFNCLKMQVEPPVVVSKGSDHPSQHGLQSYHS</sequence>
<feature type="compositionally biased region" description="Polar residues" evidence="1">
    <location>
        <begin position="9"/>
        <end position="19"/>
    </location>
</feature>
<dbReference type="PANTHER" id="PTHR35467:SF2">
    <property type="entry name" value="PROTEIN NEOXANTHIN-DEFICIENT 1"/>
    <property type="match status" value="1"/>
</dbReference>
<dbReference type="AlphaFoldDB" id="A0AA35YYT3"/>
<protein>
    <recommendedName>
        <fullName evidence="4">Protein NEOXANTHIN-DEFICIENT 1</fullName>
    </recommendedName>
</protein>
<gene>
    <name evidence="2" type="ORF">LSALG_LOCUS22179</name>
</gene>
<dbReference type="EMBL" id="OX465080">
    <property type="protein sequence ID" value="CAI9282543.1"/>
    <property type="molecule type" value="Genomic_DNA"/>
</dbReference>
<proteinExistence type="predicted"/>